<proteinExistence type="inferred from homology"/>
<sequence>MGVECVDFDAELPEFQGGIFTTPGEAYTTPVEMWLKGLEITRNYDLTKIKAIGGAAQHALVWWKSTTIPSLSSLDPHVPLHSHFPSNAFLGGPDHMAARVGISSNPSMVAAQLLRVRETWPQEVWARTGRVQLASAFLASLITGKWSSMGEAEACATGAWVHGANQNATGQGYWDEGVLDIVGGSREEGRRVRGWLGDVDVSSGSRKIGNVSRYLVERYGFEPETVVAPFTSDMLSSYISLLPSSGDAVLSFGPMDTLLAPAQHYIPTRLYNLFPHPAQDATEKRKYIAVLTCRNADVPRALVRDMYTKSWSAFDRLVAIVPPGGSIGLDDKLFSFWHLQPDASPYSRVKGIFRFETGIKVNEFRDLRANPRCLLESQILSFRVKCNPLTSSLGLPFDPYDPTPLPARVLTTGAAANFPSMANLVGDVFNAPVFIPFTQVDSAQVVPHRNAPAQGYPSRSALGGAYVARWVWGREWGAGGLGGFEDEVKRLLGKRWIATGGQLVRSNVNGTTNAVNPRGTGSSGGNSGSSTPYGHPNTRSGLGSTVLMEEDEAEDMDYDRSERNLLGAAAAANAPGVGVIGAGSMYGSAYGSAGERLRSQTGSTVDTLLSSSIASSVISSSSAFTTPDLGLGSLGVMSPSASTVPGIIGHNMGNGNGNAAGAATPTTPTPLTPVVALATSDAEAQVGLGKVAEPDVDAFMTYAAIVPEFSRLETMVVKGIV</sequence>
<evidence type="ECO:0000256" key="4">
    <source>
        <dbReference type="SAM" id="MobiDB-lite"/>
    </source>
</evidence>
<comment type="caution">
    <text evidence="5">The sequence shown here is derived from an EMBL/GenBank/DDBJ whole genome shotgun (WGS) entry which is preliminary data.</text>
</comment>
<dbReference type="GO" id="GO:0004856">
    <property type="term" value="F:D-xylulokinase activity"/>
    <property type="evidence" value="ECO:0007669"/>
    <property type="project" value="TreeGrafter"/>
</dbReference>
<keyword evidence="6" id="KW-1185">Reference proteome</keyword>
<accession>A0A9P5TFH1</accession>
<dbReference type="PANTHER" id="PTHR10196">
    <property type="entry name" value="SUGAR KINASE"/>
    <property type="match status" value="1"/>
</dbReference>
<keyword evidence="2" id="KW-0808">Transferase</keyword>
<evidence type="ECO:0000313" key="6">
    <source>
        <dbReference type="Proteomes" id="UP000724874"/>
    </source>
</evidence>
<name>A0A9P5TFH1_GYMJU</name>
<dbReference type="GO" id="GO:0005829">
    <property type="term" value="C:cytosol"/>
    <property type="evidence" value="ECO:0007669"/>
    <property type="project" value="TreeGrafter"/>
</dbReference>
<dbReference type="Proteomes" id="UP000724874">
    <property type="component" value="Unassembled WGS sequence"/>
</dbReference>
<gene>
    <name evidence="5" type="ORF">CPB84DRAFT_1797699</name>
</gene>
<dbReference type="SUPFAM" id="SSF53067">
    <property type="entry name" value="Actin-like ATPase domain"/>
    <property type="match status" value="1"/>
</dbReference>
<organism evidence="5 6">
    <name type="scientific">Gymnopilus junonius</name>
    <name type="common">Spectacular rustgill mushroom</name>
    <name type="synonym">Gymnopilus spectabilis subsp. junonius</name>
    <dbReference type="NCBI Taxonomy" id="109634"/>
    <lineage>
        <taxon>Eukaryota</taxon>
        <taxon>Fungi</taxon>
        <taxon>Dikarya</taxon>
        <taxon>Basidiomycota</taxon>
        <taxon>Agaricomycotina</taxon>
        <taxon>Agaricomycetes</taxon>
        <taxon>Agaricomycetidae</taxon>
        <taxon>Agaricales</taxon>
        <taxon>Agaricineae</taxon>
        <taxon>Hymenogastraceae</taxon>
        <taxon>Gymnopilus</taxon>
    </lineage>
</organism>
<dbReference type="PANTHER" id="PTHR10196:SF57">
    <property type="entry name" value="XYLULOSE KINASE"/>
    <property type="match status" value="1"/>
</dbReference>
<evidence type="ECO:0008006" key="7">
    <source>
        <dbReference type="Google" id="ProtNLM"/>
    </source>
</evidence>
<protein>
    <recommendedName>
        <fullName evidence="7">Actin-like ATPase domain-containing protein</fullName>
    </recommendedName>
</protein>
<comment type="similarity">
    <text evidence="1">Belongs to the FGGY kinase family.</text>
</comment>
<dbReference type="OrthoDB" id="1728974at2759"/>
<evidence type="ECO:0000256" key="1">
    <source>
        <dbReference type="ARBA" id="ARBA00009156"/>
    </source>
</evidence>
<dbReference type="AlphaFoldDB" id="A0A9P5TFH1"/>
<evidence type="ECO:0000256" key="3">
    <source>
        <dbReference type="ARBA" id="ARBA00022777"/>
    </source>
</evidence>
<dbReference type="Gene3D" id="3.30.420.40">
    <property type="match status" value="2"/>
</dbReference>
<dbReference type="InterPro" id="IPR043129">
    <property type="entry name" value="ATPase_NBD"/>
</dbReference>
<evidence type="ECO:0000313" key="5">
    <source>
        <dbReference type="EMBL" id="KAF8874266.1"/>
    </source>
</evidence>
<dbReference type="EMBL" id="JADNYJ010000217">
    <property type="protein sequence ID" value="KAF8874266.1"/>
    <property type="molecule type" value="Genomic_DNA"/>
</dbReference>
<keyword evidence="3" id="KW-0418">Kinase</keyword>
<feature type="region of interest" description="Disordered" evidence="4">
    <location>
        <begin position="507"/>
        <end position="543"/>
    </location>
</feature>
<reference evidence="5" key="1">
    <citation type="submission" date="2020-11" db="EMBL/GenBank/DDBJ databases">
        <authorList>
            <consortium name="DOE Joint Genome Institute"/>
            <person name="Ahrendt S."/>
            <person name="Riley R."/>
            <person name="Andreopoulos W."/>
            <person name="LaButti K."/>
            <person name="Pangilinan J."/>
            <person name="Ruiz-duenas F.J."/>
            <person name="Barrasa J.M."/>
            <person name="Sanchez-Garcia M."/>
            <person name="Camarero S."/>
            <person name="Miyauchi S."/>
            <person name="Serrano A."/>
            <person name="Linde D."/>
            <person name="Babiker R."/>
            <person name="Drula E."/>
            <person name="Ayuso-Fernandez I."/>
            <person name="Pacheco R."/>
            <person name="Padilla G."/>
            <person name="Ferreira P."/>
            <person name="Barriuso J."/>
            <person name="Kellner H."/>
            <person name="Castanera R."/>
            <person name="Alfaro M."/>
            <person name="Ramirez L."/>
            <person name="Pisabarro A.G."/>
            <person name="Kuo A."/>
            <person name="Tritt A."/>
            <person name="Lipzen A."/>
            <person name="He G."/>
            <person name="Yan M."/>
            <person name="Ng V."/>
            <person name="Cullen D."/>
            <person name="Martin F."/>
            <person name="Rosso M.-N."/>
            <person name="Henrissat B."/>
            <person name="Hibbett D."/>
            <person name="Martinez A.T."/>
            <person name="Grigoriev I.V."/>
        </authorList>
    </citation>
    <scope>NUCLEOTIDE SEQUENCE</scope>
    <source>
        <strain evidence="5">AH 44721</strain>
    </source>
</reference>
<dbReference type="GO" id="GO:0005997">
    <property type="term" value="P:xylulose metabolic process"/>
    <property type="evidence" value="ECO:0007669"/>
    <property type="project" value="TreeGrafter"/>
</dbReference>
<evidence type="ECO:0000256" key="2">
    <source>
        <dbReference type="ARBA" id="ARBA00022679"/>
    </source>
</evidence>